<keyword evidence="2" id="KW-1185">Reference proteome</keyword>
<dbReference type="PANTHER" id="PTHR47829">
    <property type="entry name" value="HYDROLASE, PUTATIVE (AFU_ORTHOLOGUE AFUA_1G12880)-RELATED"/>
    <property type="match status" value="1"/>
</dbReference>
<sequence length="235" mass="26851">MPQIKAVIFDLSGVISLKQSTTTYWKKLENERNLPEGSIKKTLLSKEFAAISYDLFTGNRSAEEIEENEFIRLFNRQHNTASEPLPVIRNWFGEGTSAIDLDENVVAAIDALRDAGIKVALLTNNYYLNKQKTVRRLPSDRSRFDVIVESCVEGVMKPHENIYHLTIDRLALRPSECIFVDSQKVHCDTARHVGLKTIYARADEREWMLCELEDMLNEDALSDESYESDSTEQSS</sequence>
<dbReference type="PRINTS" id="PR00413">
    <property type="entry name" value="HADHALOGNASE"/>
</dbReference>
<dbReference type="InterPro" id="IPR023214">
    <property type="entry name" value="HAD_sf"/>
</dbReference>
<dbReference type="PANTHER" id="PTHR47829:SF1">
    <property type="entry name" value="HAD FAMILY PHOSPHATASE"/>
    <property type="match status" value="1"/>
</dbReference>
<dbReference type="WBParaSite" id="PSU_v2.g8901.t1">
    <property type="protein sequence ID" value="PSU_v2.g8901.t1"/>
    <property type="gene ID" value="PSU_v2.g8901"/>
</dbReference>
<dbReference type="Gene3D" id="1.10.150.240">
    <property type="entry name" value="Putative phosphatase, domain 2"/>
    <property type="match status" value="1"/>
</dbReference>
<dbReference type="InterPro" id="IPR023198">
    <property type="entry name" value="PGP-like_dom2"/>
</dbReference>
<dbReference type="Pfam" id="PF00702">
    <property type="entry name" value="Hydrolase"/>
    <property type="match status" value="1"/>
</dbReference>
<proteinExistence type="predicted"/>
<dbReference type="InterPro" id="IPR052898">
    <property type="entry name" value="ACAD10-like"/>
</dbReference>
<reference evidence="3" key="1">
    <citation type="submission" date="2022-11" db="UniProtKB">
        <authorList>
            <consortium name="WormBaseParasite"/>
        </authorList>
    </citation>
    <scope>IDENTIFICATION</scope>
</reference>
<organism evidence="2 3">
    <name type="scientific">Panagrolaimus superbus</name>
    <dbReference type="NCBI Taxonomy" id="310955"/>
    <lineage>
        <taxon>Eukaryota</taxon>
        <taxon>Metazoa</taxon>
        <taxon>Ecdysozoa</taxon>
        <taxon>Nematoda</taxon>
        <taxon>Chromadorea</taxon>
        <taxon>Rhabditida</taxon>
        <taxon>Tylenchina</taxon>
        <taxon>Panagrolaimomorpha</taxon>
        <taxon>Panagrolaimoidea</taxon>
        <taxon>Panagrolaimidae</taxon>
        <taxon>Panagrolaimus</taxon>
    </lineage>
</organism>
<dbReference type="NCBIfam" id="TIGR01509">
    <property type="entry name" value="HAD-SF-IA-v3"/>
    <property type="match status" value="1"/>
</dbReference>
<dbReference type="NCBIfam" id="TIGR02247">
    <property type="entry name" value="HAD-1A3-hyp"/>
    <property type="match status" value="1"/>
</dbReference>
<dbReference type="Gene3D" id="3.40.50.1000">
    <property type="entry name" value="HAD superfamily/HAD-like"/>
    <property type="match status" value="1"/>
</dbReference>
<dbReference type="InterPro" id="IPR011945">
    <property type="entry name" value="HAD-SF_ppase_IA/epoxid_hydro_N"/>
</dbReference>
<evidence type="ECO:0000313" key="3">
    <source>
        <dbReference type="WBParaSite" id="PSU_v2.g8901.t1"/>
    </source>
</evidence>
<name>A0A914Z998_9BILA</name>
<accession>A0A914Z998</accession>
<keyword evidence="1" id="KW-0007">Acetylation</keyword>
<dbReference type="SUPFAM" id="SSF56784">
    <property type="entry name" value="HAD-like"/>
    <property type="match status" value="1"/>
</dbReference>
<dbReference type="InterPro" id="IPR006439">
    <property type="entry name" value="HAD-SF_hydro_IA"/>
</dbReference>
<evidence type="ECO:0000313" key="2">
    <source>
        <dbReference type="Proteomes" id="UP000887577"/>
    </source>
</evidence>
<dbReference type="Proteomes" id="UP000887577">
    <property type="component" value="Unplaced"/>
</dbReference>
<dbReference type="InterPro" id="IPR036412">
    <property type="entry name" value="HAD-like_sf"/>
</dbReference>
<protein>
    <submittedName>
        <fullName evidence="3">Uncharacterized protein</fullName>
    </submittedName>
</protein>
<evidence type="ECO:0000256" key="1">
    <source>
        <dbReference type="ARBA" id="ARBA00022990"/>
    </source>
</evidence>
<dbReference type="SFLD" id="SFLDG01129">
    <property type="entry name" value="C1.5:_HAD__Beta-PGM__Phosphata"/>
    <property type="match status" value="1"/>
</dbReference>
<dbReference type="AlphaFoldDB" id="A0A914Z998"/>
<dbReference type="SFLD" id="SFLDS00003">
    <property type="entry name" value="Haloacid_Dehalogenase"/>
    <property type="match status" value="1"/>
</dbReference>
<dbReference type="CDD" id="cd02603">
    <property type="entry name" value="HAD_sEH-N_like"/>
    <property type="match status" value="1"/>
</dbReference>